<dbReference type="InterPro" id="IPR051539">
    <property type="entry name" value="T4SS-coupling_protein"/>
</dbReference>
<keyword evidence="5 7" id="KW-0472">Membrane</keyword>
<sequence>MAGLDVLLSPTPLILLGLAGAALVAWARRARGLAAALALLALFPFWTIVQAVTWPVLLIAAVPALWIVRYRWTKSSSTVTRWGARSRRKSGVASTADVFRFAGSAAMLRRAGTVRPSLAGASKRKLLALPVPEVAVRLCRSGAQWVWSSVEDVVITVGGPRTGKSGWLAGQIIDAPGAVLVTSTRLDLRELCTPHRERKGPVFTFNPAGLGGVASSITFDPLTGCEDPVAAAERAADLLSAVSSRGNGGDREYWELQGRRVLEALLHAAALGHRSMREVLDWTANPESGQKEVTGLLRRSPEPAFRVSFEQFVGTNDRTRTSITSTIMPTLGWLTSAPAREAAGLGPEGARPLDVDELLAMHGTVFLLGGEESHAAPLVTALTGYVAREARRIAATQPGGRLDPGLRLALDEAALICPVPLEAWTSDMGGRGVSILIVVQSRAQLLARYGEHGAATIINNAGAIMVFGGTRDREDLQFWSTLTGERDEPAETLDPRGRTVAHTTRKTAVLAPAQIANLPAGKVLVVRRGIAPVVGRAQMAWRRRDLRWSRFSNRRPRAAARLVGLAEQLPFATGLASRLVPGWPGPVFTRPALARLPGDALVVDGQVVDVPGSAALLDLPGSDIESHERRSDDEPRHDSR</sequence>
<evidence type="ECO:0000256" key="1">
    <source>
        <dbReference type="ARBA" id="ARBA00004651"/>
    </source>
</evidence>
<keyword evidence="4 7" id="KW-1133">Transmembrane helix</keyword>
<evidence type="ECO:0000256" key="7">
    <source>
        <dbReference type="SAM" id="Phobius"/>
    </source>
</evidence>
<proteinExistence type="predicted"/>
<dbReference type="Pfam" id="PF12696">
    <property type="entry name" value="TraG-D_C"/>
    <property type="match status" value="1"/>
</dbReference>
<evidence type="ECO:0000256" key="6">
    <source>
        <dbReference type="SAM" id="MobiDB-lite"/>
    </source>
</evidence>
<dbReference type="Gene3D" id="3.40.50.300">
    <property type="entry name" value="P-loop containing nucleotide triphosphate hydrolases"/>
    <property type="match status" value="1"/>
</dbReference>
<comment type="subcellular location">
    <subcellularLocation>
        <location evidence="1">Cell membrane</location>
        <topology evidence="1">Multi-pass membrane protein</topology>
    </subcellularLocation>
</comment>
<evidence type="ECO:0000256" key="3">
    <source>
        <dbReference type="ARBA" id="ARBA00022692"/>
    </source>
</evidence>
<dbReference type="RefSeq" id="WP_344420582.1">
    <property type="nucleotide sequence ID" value="NZ_BAAAQK010000018.1"/>
</dbReference>
<evidence type="ECO:0000259" key="8">
    <source>
        <dbReference type="Pfam" id="PF12696"/>
    </source>
</evidence>
<gene>
    <name evidence="9" type="ORF">GCM10009836_45680</name>
</gene>
<dbReference type="PANTHER" id="PTHR37937">
    <property type="entry name" value="CONJUGATIVE TRANSFER: DNA TRANSPORT"/>
    <property type="match status" value="1"/>
</dbReference>
<evidence type="ECO:0000313" key="10">
    <source>
        <dbReference type="Proteomes" id="UP001500449"/>
    </source>
</evidence>
<evidence type="ECO:0000313" key="9">
    <source>
        <dbReference type="EMBL" id="GAA1860398.1"/>
    </source>
</evidence>
<feature type="compositionally biased region" description="Basic and acidic residues" evidence="6">
    <location>
        <begin position="624"/>
        <end position="640"/>
    </location>
</feature>
<feature type="region of interest" description="Disordered" evidence="6">
    <location>
        <begin position="618"/>
        <end position="640"/>
    </location>
</feature>
<dbReference type="CDD" id="cd01127">
    <property type="entry name" value="TrwB_TraG_TraD_VirD4"/>
    <property type="match status" value="1"/>
</dbReference>
<keyword evidence="3 7" id="KW-0812">Transmembrane</keyword>
<dbReference type="PANTHER" id="PTHR37937:SF1">
    <property type="entry name" value="CONJUGATIVE TRANSFER: DNA TRANSPORT"/>
    <property type="match status" value="1"/>
</dbReference>
<comment type="caution">
    <text evidence="9">The sequence shown here is derived from an EMBL/GenBank/DDBJ whole genome shotgun (WGS) entry which is preliminary data.</text>
</comment>
<dbReference type="InterPro" id="IPR027417">
    <property type="entry name" value="P-loop_NTPase"/>
</dbReference>
<feature type="domain" description="TraD/TraG TraM recognition site" evidence="8">
    <location>
        <begin position="406"/>
        <end position="519"/>
    </location>
</feature>
<feature type="transmembrane region" description="Helical" evidence="7">
    <location>
        <begin position="33"/>
        <end position="66"/>
    </location>
</feature>
<keyword evidence="2" id="KW-1003">Cell membrane</keyword>
<dbReference type="InterPro" id="IPR032689">
    <property type="entry name" value="TraG-D_C"/>
</dbReference>
<accession>A0ABN2NCT5</accession>
<organism evidence="9 10">
    <name type="scientific">Pseudonocardia ailaonensis</name>
    <dbReference type="NCBI Taxonomy" id="367279"/>
    <lineage>
        <taxon>Bacteria</taxon>
        <taxon>Bacillati</taxon>
        <taxon>Actinomycetota</taxon>
        <taxon>Actinomycetes</taxon>
        <taxon>Pseudonocardiales</taxon>
        <taxon>Pseudonocardiaceae</taxon>
        <taxon>Pseudonocardia</taxon>
    </lineage>
</organism>
<name>A0ABN2NCT5_9PSEU</name>
<evidence type="ECO:0000256" key="4">
    <source>
        <dbReference type="ARBA" id="ARBA00022989"/>
    </source>
</evidence>
<evidence type="ECO:0000256" key="5">
    <source>
        <dbReference type="ARBA" id="ARBA00023136"/>
    </source>
</evidence>
<evidence type="ECO:0000256" key="2">
    <source>
        <dbReference type="ARBA" id="ARBA00022475"/>
    </source>
</evidence>
<reference evidence="9 10" key="1">
    <citation type="journal article" date="2019" name="Int. J. Syst. Evol. Microbiol.">
        <title>The Global Catalogue of Microorganisms (GCM) 10K type strain sequencing project: providing services to taxonomists for standard genome sequencing and annotation.</title>
        <authorList>
            <consortium name="The Broad Institute Genomics Platform"/>
            <consortium name="The Broad Institute Genome Sequencing Center for Infectious Disease"/>
            <person name="Wu L."/>
            <person name="Ma J."/>
        </authorList>
    </citation>
    <scope>NUCLEOTIDE SEQUENCE [LARGE SCALE GENOMIC DNA]</scope>
    <source>
        <strain evidence="9 10">JCM 16009</strain>
    </source>
</reference>
<dbReference type="SUPFAM" id="SSF52540">
    <property type="entry name" value="P-loop containing nucleoside triphosphate hydrolases"/>
    <property type="match status" value="1"/>
</dbReference>
<protein>
    <recommendedName>
        <fullName evidence="8">TraD/TraG TraM recognition site domain-containing protein</fullName>
    </recommendedName>
</protein>
<keyword evidence="10" id="KW-1185">Reference proteome</keyword>
<dbReference type="Proteomes" id="UP001500449">
    <property type="component" value="Unassembled WGS sequence"/>
</dbReference>
<dbReference type="EMBL" id="BAAAQK010000018">
    <property type="protein sequence ID" value="GAA1860398.1"/>
    <property type="molecule type" value="Genomic_DNA"/>
</dbReference>
<feature type="transmembrane region" description="Helical" evidence="7">
    <location>
        <begin position="6"/>
        <end position="26"/>
    </location>
</feature>